<feature type="signal peptide" evidence="1">
    <location>
        <begin position="1"/>
        <end position="26"/>
    </location>
</feature>
<evidence type="ECO:0000256" key="1">
    <source>
        <dbReference type="SAM" id="SignalP"/>
    </source>
</evidence>
<protein>
    <submittedName>
        <fullName evidence="3">CAP domain-containing protein</fullName>
    </submittedName>
</protein>
<keyword evidence="1" id="KW-0732">Signal</keyword>
<keyword evidence="4" id="KW-1185">Reference proteome</keyword>
<organism evidence="3 4">
    <name type="scientific">Pannonibacter anstelovis</name>
    <dbReference type="NCBI Taxonomy" id="3121537"/>
    <lineage>
        <taxon>Bacteria</taxon>
        <taxon>Pseudomonadati</taxon>
        <taxon>Pseudomonadota</taxon>
        <taxon>Alphaproteobacteria</taxon>
        <taxon>Hyphomicrobiales</taxon>
        <taxon>Stappiaceae</taxon>
        <taxon>Pannonibacter</taxon>
    </lineage>
</organism>
<comment type="caution">
    <text evidence="3">The sequence shown here is derived from an EMBL/GenBank/DDBJ whole genome shotgun (WGS) entry which is preliminary data.</text>
</comment>
<proteinExistence type="predicted"/>
<name>A0ABU7ZI47_9HYPH</name>
<evidence type="ECO:0000259" key="2">
    <source>
        <dbReference type="Pfam" id="PF00188"/>
    </source>
</evidence>
<dbReference type="PANTHER" id="PTHR31157:SF1">
    <property type="entry name" value="SCP DOMAIN-CONTAINING PROTEIN"/>
    <property type="match status" value="1"/>
</dbReference>
<reference evidence="3 4" key="1">
    <citation type="submission" date="2024-02" db="EMBL/GenBank/DDBJ databases">
        <title>A new putative Pannonibacter species isolated from two cases of bloodstream infections in paediatric patients.</title>
        <authorList>
            <person name="Castellana S."/>
            <person name="De Laurentiis V."/>
            <person name="Grassi M."/>
            <person name="De Leonardis F."/>
            <person name="Mosca A."/>
            <person name="De Carlo C."/>
            <person name="Sparapano E."/>
            <person name="Ronga L."/>
            <person name="Santacroce L."/>
            <person name="Chironna M."/>
            <person name="De Robertis A."/>
            <person name="Bianco A."/>
            <person name="Del Sambro L."/>
            <person name="Capozzi L."/>
            <person name="Parisi A."/>
        </authorList>
    </citation>
    <scope>NUCLEOTIDE SEQUENCE [LARGE SCALE GENOMIC DNA]</scope>
    <source>
        <strain evidence="3 4">Pt2</strain>
    </source>
</reference>
<feature type="chain" id="PRO_5046159383" evidence="1">
    <location>
        <begin position="27"/>
        <end position="181"/>
    </location>
</feature>
<accession>A0ABU7ZI47</accession>
<dbReference type="PANTHER" id="PTHR31157">
    <property type="entry name" value="SCP DOMAIN-CONTAINING PROTEIN"/>
    <property type="match status" value="1"/>
</dbReference>
<feature type="domain" description="SCP" evidence="2">
    <location>
        <begin position="53"/>
        <end position="169"/>
    </location>
</feature>
<evidence type="ECO:0000313" key="4">
    <source>
        <dbReference type="Proteomes" id="UP001380822"/>
    </source>
</evidence>
<dbReference type="CDD" id="cd05379">
    <property type="entry name" value="CAP_bacterial"/>
    <property type="match status" value="1"/>
</dbReference>
<dbReference type="Gene3D" id="3.40.33.10">
    <property type="entry name" value="CAP"/>
    <property type="match status" value="1"/>
</dbReference>
<dbReference type="InterPro" id="IPR014044">
    <property type="entry name" value="CAP_dom"/>
</dbReference>
<evidence type="ECO:0000313" key="3">
    <source>
        <dbReference type="EMBL" id="MEH0094703.1"/>
    </source>
</evidence>
<dbReference type="EMBL" id="JBAKBE010000001">
    <property type="protein sequence ID" value="MEH0094703.1"/>
    <property type="molecule type" value="Genomic_DNA"/>
</dbReference>
<dbReference type="Proteomes" id="UP001380822">
    <property type="component" value="Unassembled WGS sequence"/>
</dbReference>
<gene>
    <name evidence="3" type="ORF">V6L76_00460</name>
</gene>
<dbReference type="Pfam" id="PF00188">
    <property type="entry name" value="CAP"/>
    <property type="match status" value="1"/>
</dbReference>
<dbReference type="InterPro" id="IPR035940">
    <property type="entry name" value="CAP_sf"/>
</dbReference>
<dbReference type="SUPFAM" id="SSF55797">
    <property type="entry name" value="PR-1-like"/>
    <property type="match status" value="1"/>
</dbReference>
<sequence length="181" mass="20186">MMLRHNLTRRDALRLTLLGAAVLPLAACGGGSGSQFDRNVPIEPVSVDRDEMLQRLNGFRAENGLPPLRADGRLNEISAWMANHIARWDSMNTREHRAIALARRLDGHGYEHYAAAENLGAGYDSLDAAMAGWKGSAGHRRNLLNPYVTRVGISRVRRPTGKWRHFWVMTLARPKEDGRPG</sequence>